<gene>
    <name evidence="1" type="ORF">JJE72_10075</name>
</gene>
<organism evidence="1 2">
    <name type="scientific">Sinomonas cellulolyticus</name>
    <dbReference type="NCBI Taxonomy" id="2801916"/>
    <lineage>
        <taxon>Bacteria</taxon>
        <taxon>Bacillati</taxon>
        <taxon>Actinomycetota</taxon>
        <taxon>Actinomycetes</taxon>
        <taxon>Micrococcales</taxon>
        <taxon>Micrococcaceae</taxon>
        <taxon>Sinomonas</taxon>
    </lineage>
</organism>
<dbReference type="EMBL" id="JAERRC010000024">
    <property type="protein sequence ID" value="MBL0705852.1"/>
    <property type="molecule type" value="Genomic_DNA"/>
</dbReference>
<keyword evidence="2" id="KW-1185">Reference proteome</keyword>
<dbReference type="Proteomes" id="UP000639051">
    <property type="component" value="Unassembled WGS sequence"/>
</dbReference>
<dbReference type="RefSeq" id="WP_189692402.1">
    <property type="nucleotide sequence ID" value="NZ_BNCM01000002.1"/>
</dbReference>
<comment type="caution">
    <text evidence="1">The sequence shown here is derived from an EMBL/GenBank/DDBJ whole genome shotgun (WGS) entry which is preliminary data.</text>
</comment>
<proteinExistence type="predicted"/>
<reference evidence="1 2" key="1">
    <citation type="submission" date="2021-01" db="EMBL/GenBank/DDBJ databases">
        <title>Genome public.</title>
        <authorList>
            <person name="Liu C."/>
            <person name="Sun Q."/>
        </authorList>
    </citation>
    <scope>NUCLEOTIDE SEQUENCE [LARGE SCALE GENOMIC DNA]</scope>
    <source>
        <strain evidence="1 2">JC656</strain>
    </source>
</reference>
<evidence type="ECO:0000313" key="1">
    <source>
        <dbReference type="EMBL" id="MBL0705852.1"/>
    </source>
</evidence>
<evidence type="ECO:0000313" key="2">
    <source>
        <dbReference type="Proteomes" id="UP000639051"/>
    </source>
</evidence>
<name>A0ABS1K4M3_9MICC</name>
<protein>
    <submittedName>
        <fullName evidence="1">Uncharacterized protein</fullName>
    </submittedName>
</protein>
<accession>A0ABS1K4M3</accession>
<sequence length="150" mass="16357">MAENLFTDKEINQQRALLTHDKLLQWVMDAVFGRNDEAGPGVTFAVTVCAGGQVIGGQAVTFKAWIEGVKESFVAADSRQLADVLGRFGDIISDVAGRASADADERGLLSPGRQYLHFSEVHEGPLAGHEWVRVDLHKVEAWSFGYRGSN</sequence>